<dbReference type="Proteomes" id="UP001249851">
    <property type="component" value="Unassembled WGS sequence"/>
</dbReference>
<reference evidence="1" key="1">
    <citation type="journal article" date="2023" name="G3 (Bethesda)">
        <title>Whole genome assembly and annotation of the endangered Caribbean coral Acropora cervicornis.</title>
        <authorList>
            <person name="Selwyn J.D."/>
            <person name="Vollmer S.V."/>
        </authorList>
    </citation>
    <scope>NUCLEOTIDE SEQUENCE</scope>
    <source>
        <strain evidence="1">K2</strain>
    </source>
</reference>
<evidence type="ECO:0000313" key="1">
    <source>
        <dbReference type="EMBL" id="KAK2571382.1"/>
    </source>
</evidence>
<reference evidence="1" key="2">
    <citation type="journal article" date="2023" name="Science">
        <title>Genomic signatures of disease resistance in endangered staghorn corals.</title>
        <authorList>
            <person name="Vollmer S.V."/>
            <person name="Selwyn J.D."/>
            <person name="Despard B.A."/>
            <person name="Roesel C.L."/>
        </authorList>
    </citation>
    <scope>NUCLEOTIDE SEQUENCE</scope>
    <source>
        <strain evidence="1">K2</strain>
    </source>
</reference>
<proteinExistence type="predicted"/>
<accession>A0AAD9VEU6</accession>
<sequence>MSNEKNRELCLFVMTYGNPTLSFEVKKKETLQRTVVWKRKISGEIDELILIYQFDSNTGPKEAWIMVIRLTLLCQRFTDVEAQTTYVVFCLTLEKNVKQVALMGPRSSYRSLQRRKKKKKNGTMKIVTVPLHNQMTEKLSSKLKIPQAITINDAIKLTFYSIQNNCNIKALYLNIHYYPLNNNLYIINLGINVLTFFFD</sequence>
<name>A0AAD9VEU6_ACRCE</name>
<gene>
    <name evidence="1" type="ORF">P5673_003971</name>
</gene>
<organism evidence="1 2">
    <name type="scientific">Acropora cervicornis</name>
    <name type="common">Staghorn coral</name>
    <dbReference type="NCBI Taxonomy" id="6130"/>
    <lineage>
        <taxon>Eukaryota</taxon>
        <taxon>Metazoa</taxon>
        <taxon>Cnidaria</taxon>
        <taxon>Anthozoa</taxon>
        <taxon>Hexacorallia</taxon>
        <taxon>Scleractinia</taxon>
        <taxon>Astrocoeniina</taxon>
        <taxon>Acroporidae</taxon>
        <taxon>Acropora</taxon>
    </lineage>
</organism>
<keyword evidence="2" id="KW-1185">Reference proteome</keyword>
<evidence type="ECO:0000313" key="2">
    <source>
        <dbReference type="Proteomes" id="UP001249851"/>
    </source>
</evidence>
<comment type="caution">
    <text evidence="1">The sequence shown here is derived from an EMBL/GenBank/DDBJ whole genome shotgun (WGS) entry which is preliminary data.</text>
</comment>
<dbReference type="EMBL" id="JARQWQ010000006">
    <property type="protein sequence ID" value="KAK2571382.1"/>
    <property type="molecule type" value="Genomic_DNA"/>
</dbReference>
<dbReference type="AlphaFoldDB" id="A0AAD9VEU6"/>
<protein>
    <submittedName>
        <fullName evidence="1">Uncharacterized protein</fullName>
    </submittedName>
</protein>